<evidence type="ECO:0000256" key="7">
    <source>
        <dbReference type="ARBA" id="ARBA00022577"/>
    </source>
</evidence>
<evidence type="ECO:0000256" key="15">
    <source>
        <dbReference type="ARBA" id="ARBA00022989"/>
    </source>
</evidence>
<dbReference type="InterPro" id="IPR001938">
    <property type="entry name" value="Thaumatin"/>
</dbReference>
<evidence type="ECO:0000256" key="17">
    <source>
        <dbReference type="ARBA" id="ARBA00023157"/>
    </source>
</evidence>
<keyword evidence="19" id="KW-0325">Glycoprotein</keyword>
<dbReference type="SMART" id="SM00205">
    <property type="entry name" value="THN"/>
    <property type="match status" value="1"/>
</dbReference>
<feature type="domain" description="Protein kinase" evidence="26">
    <location>
        <begin position="334"/>
        <end position="621"/>
    </location>
</feature>
<dbReference type="SUPFAM" id="SSF56112">
    <property type="entry name" value="Protein kinase-like (PK-like)"/>
    <property type="match status" value="1"/>
</dbReference>
<comment type="catalytic activity">
    <reaction evidence="21">
        <text>L-seryl-[protein] + ATP = O-phospho-L-seryl-[protein] + ADP + H(+)</text>
        <dbReference type="Rhea" id="RHEA:17989"/>
        <dbReference type="Rhea" id="RHEA-COMP:9863"/>
        <dbReference type="Rhea" id="RHEA-COMP:11604"/>
        <dbReference type="ChEBI" id="CHEBI:15378"/>
        <dbReference type="ChEBI" id="CHEBI:29999"/>
        <dbReference type="ChEBI" id="CHEBI:30616"/>
        <dbReference type="ChEBI" id="CHEBI:83421"/>
        <dbReference type="ChEBI" id="CHEBI:456216"/>
        <dbReference type="EC" id="2.7.11.1"/>
    </reaction>
</comment>
<keyword evidence="16 24" id="KW-0472">Membrane</keyword>
<feature type="signal peptide" evidence="25">
    <location>
        <begin position="1"/>
        <end position="27"/>
    </location>
</feature>
<evidence type="ECO:0000256" key="5">
    <source>
        <dbReference type="ARBA" id="ARBA00022529"/>
    </source>
</evidence>
<dbReference type="AlphaFoldDB" id="A0A3L6F1N8"/>
<gene>
    <name evidence="27" type="primary">SD25_2</name>
    <name evidence="27" type="ORF">Zm00014a_028281</name>
</gene>
<keyword evidence="7" id="KW-0295">Fungicide</keyword>
<dbReference type="GO" id="GO:0030246">
    <property type="term" value="F:carbohydrate binding"/>
    <property type="evidence" value="ECO:0007669"/>
    <property type="project" value="UniProtKB-KW"/>
</dbReference>
<comment type="catalytic activity">
    <reaction evidence="20">
        <text>L-threonyl-[protein] + ATP = O-phospho-L-threonyl-[protein] + ADP + H(+)</text>
        <dbReference type="Rhea" id="RHEA:46608"/>
        <dbReference type="Rhea" id="RHEA-COMP:11060"/>
        <dbReference type="Rhea" id="RHEA-COMP:11605"/>
        <dbReference type="ChEBI" id="CHEBI:15378"/>
        <dbReference type="ChEBI" id="CHEBI:30013"/>
        <dbReference type="ChEBI" id="CHEBI:30616"/>
        <dbReference type="ChEBI" id="CHEBI:61977"/>
        <dbReference type="ChEBI" id="CHEBI:456216"/>
        <dbReference type="EC" id="2.7.11.1"/>
    </reaction>
</comment>
<dbReference type="InterPro" id="IPR011009">
    <property type="entry name" value="Kinase-like_dom_sf"/>
</dbReference>
<evidence type="ECO:0000256" key="1">
    <source>
        <dbReference type="ARBA" id="ARBA00004479"/>
    </source>
</evidence>
<dbReference type="GO" id="GO:0031640">
    <property type="term" value="P:killing of cells of another organism"/>
    <property type="evidence" value="ECO:0007669"/>
    <property type="project" value="UniProtKB-KW"/>
</dbReference>
<dbReference type="GO" id="GO:0016020">
    <property type="term" value="C:membrane"/>
    <property type="evidence" value="ECO:0007669"/>
    <property type="project" value="UniProtKB-SubCell"/>
</dbReference>
<dbReference type="InterPro" id="IPR051343">
    <property type="entry name" value="G-type_lectin_kinases/EP1-like"/>
</dbReference>
<keyword evidence="14 22" id="KW-0067">ATP-binding</keyword>
<comment type="subcellular location">
    <subcellularLocation>
        <location evidence="1">Membrane</location>
        <topology evidence="1">Single-pass type I membrane protein</topology>
    </subcellularLocation>
</comment>
<keyword evidence="11 27" id="KW-0430">Lectin</keyword>
<keyword evidence="9 24" id="KW-0812">Transmembrane</keyword>
<dbReference type="Gene3D" id="2.60.110.10">
    <property type="entry name" value="Thaumatin"/>
    <property type="match status" value="1"/>
</dbReference>
<feature type="compositionally biased region" description="Pro residues" evidence="23">
    <location>
        <begin position="237"/>
        <end position="249"/>
    </location>
</feature>
<dbReference type="FunFam" id="2.60.110.10:FF:000003">
    <property type="entry name" value="Thaumatin I"/>
    <property type="match status" value="1"/>
</dbReference>
<evidence type="ECO:0000256" key="23">
    <source>
        <dbReference type="SAM" id="MobiDB-lite"/>
    </source>
</evidence>
<feature type="region of interest" description="Disordered" evidence="23">
    <location>
        <begin position="237"/>
        <end position="265"/>
    </location>
</feature>
<evidence type="ECO:0000256" key="22">
    <source>
        <dbReference type="PROSITE-ProRule" id="PRU10141"/>
    </source>
</evidence>
<protein>
    <recommendedName>
        <fullName evidence="3">non-specific serine/threonine protein kinase</fullName>
        <ecNumber evidence="3">2.7.11.1</ecNumber>
    </recommendedName>
</protein>
<evidence type="ECO:0000256" key="14">
    <source>
        <dbReference type="ARBA" id="ARBA00022840"/>
    </source>
</evidence>
<dbReference type="GO" id="GO:0050832">
    <property type="term" value="P:defense response to fungus"/>
    <property type="evidence" value="ECO:0007669"/>
    <property type="project" value="UniProtKB-KW"/>
</dbReference>
<keyword evidence="12 22" id="KW-0547">Nucleotide-binding</keyword>
<dbReference type="PROSITE" id="PS00107">
    <property type="entry name" value="PROTEIN_KINASE_ATP"/>
    <property type="match status" value="1"/>
</dbReference>
<name>A0A3L6F1N8_MAIZE</name>
<dbReference type="SMART" id="SM00220">
    <property type="entry name" value="S_TKc"/>
    <property type="match status" value="1"/>
</dbReference>
<evidence type="ECO:0000256" key="10">
    <source>
        <dbReference type="ARBA" id="ARBA00022729"/>
    </source>
</evidence>
<organism evidence="27">
    <name type="scientific">Zea mays</name>
    <name type="common">Maize</name>
    <dbReference type="NCBI Taxonomy" id="4577"/>
    <lineage>
        <taxon>Eukaryota</taxon>
        <taxon>Viridiplantae</taxon>
        <taxon>Streptophyta</taxon>
        <taxon>Embryophyta</taxon>
        <taxon>Tracheophyta</taxon>
        <taxon>Spermatophyta</taxon>
        <taxon>Magnoliopsida</taxon>
        <taxon>Liliopsida</taxon>
        <taxon>Poales</taxon>
        <taxon>Poaceae</taxon>
        <taxon>PACMAD clade</taxon>
        <taxon>Panicoideae</taxon>
        <taxon>Andropogonodae</taxon>
        <taxon>Andropogoneae</taxon>
        <taxon>Tripsacinae</taxon>
        <taxon>Zea</taxon>
    </lineage>
</organism>
<keyword evidence="5" id="KW-0929">Antimicrobial</keyword>
<dbReference type="PROSITE" id="PS50011">
    <property type="entry name" value="PROTEIN_KINASE_DOM"/>
    <property type="match status" value="1"/>
</dbReference>
<reference evidence="27" key="1">
    <citation type="journal article" date="2018" name="Nat. Genet.">
        <title>Extensive intraspecific gene order and gene structural variations between Mo17 and other maize genomes.</title>
        <authorList>
            <person name="Sun S."/>
            <person name="Zhou Y."/>
            <person name="Chen J."/>
            <person name="Shi J."/>
            <person name="Zhao H."/>
            <person name="Zhao H."/>
            <person name="Song W."/>
            <person name="Zhang M."/>
            <person name="Cui Y."/>
            <person name="Dong X."/>
            <person name="Liu H."/>
            <person name="Ma X."/>
            <person name="Jiao Y."/>
            <person name="Wang B."/>
            <person name="Wei X."/>
            <person name="Stein J.C."/>
            <person name="Glaubitz J.C."/>
            <person name="Lu F."/>
            <person name="Yu G."/>
            <person name="Liang C."/>
            <person name="Fengler K."/>
            <person name="Li B."/>
            <person name="Rafalski A."/>
            <person name="Schnable P.S."/>
            <person name="Ware D.H."/>
            <person name="Buckler E.S."/>
            <person name="Lai J."/>
        </authorList>
    </citation>
    <scope>NUCLEOTIDE SEQUENCE [LARGE SCALE GENOMIC DNA]</scope>
    <source>
        <tissue evidence="27">Seedling</tissue>
    </source>
</reference>
<dbReference type="GO" id="GO:0005524">
    <property type="term" value="F:ATP binding"/>
    <property type="evidence" value="ECO:0007669"/>
    <property type="project" value="UniProtKB-UniRule"/>
</dbReference>
<evidence type="ECO:0000256" key="24">
    <source>
        <dbReference type="SAM" id="Phobius"/>
    </source>
</evidence>
<evidence type="ECO:0000256" key="13">
    <source>
        <dbReference type="ARBA" id="ARBA00022777"/>
    </source>
</evidence>
<dbReference type="EMBL" id="NCVQ01000005">
    <property type="protein sequence ID" value="PWZ27025.1"/>
    <property type="molecule type" value="Genomic_DNA"/>
</dbReference>
<dbReference type="PRINTS" id="PR00347">
    <property type="entry name" value="THAUMATIN"/>
</dbReference>
<keyword evidence="17" id="KW-1015">Disulfide bond</keyword>
<keyword evidence="10 25" id="KW-0732">Signal</keyword>
<dbReference type="GO" id="GO:0004674">
    <property type="term" value="F:protein serine/threonine kinase activity"/>
    <property type="evidence" value="ECO:0007669"/>
    <property type="project" value="UniProtKB-KW"/>
</dbReference>
<dbReference type="PANTHER" id="PTHR47976">
    <property type="entry name" value="G-TYPE LECTIN S-RECEPTOR-LIKE SERINE/THREONINE-PROTEIN KINASE SD2-5"/>
    <property type="match status" value="1"/>
</dbReference>
<feature type="compositionally biased region" description="Low complexity" evidence="23">
    <location>
        <begin position="250"/>
        <end position="265"/>
    </location>
</feature>
<evidence type="ECO:0000256" key="18">
    <source>
        <dbReference type="ARBA" id="ARBA00023170"/>
    </source>
</evidence>
<evidence type="ECO:0000256" key="2">
    <source>
        <dbReference type="ARBA" id="ARBA00010607"/>
    </source>
</evidence>
<dbReference type="SUPFAM" id="SSF49870">
    <property type="entry name" value="Osmotin, thaumatin-like protein"/>
    <property type="match status" value="1"/>
</dbReference>
<dbReference type="Pfam" id="PF00069">
    <property type="entry name" value="Pkinase"/>
    <property type="match status" value="1"/>
</dbReference>
<keyword evidence="8" id="KW-0808">Transferase</keyword>
<evidence type="ECO:0000256" key="8">
    <source>
        <dbReference type="ARBA" id="ARBA00022679"/>
    </source>
</evidence>
<sequence>MGARRSSTWTHHLPLLFFLVLVVPVNTSHTTTINITNRCPYTVWPAATPVGGGMQLEPGKSWVLQVPGNTQSGLVWARTGCSFDGHGNMSCETGDCGGVLACASSGQPPFTRAEFSLGDLNNTDFFDMNLIDGFNVPMDFLPVPSNGSSGCSRGPRCPADITSQCPGELKVPGGCRGACQHCNGSTVNSNTVFYVRMCPDAYSYSLDKGPIVYVCPSGTDYQIIFCPPVDLVSLSPPPISPLSPPPTPTSPTTANGTSSITSSSKSKNRSLFGFVLGGSLAGFFFIASLALFFILHRRRLQRRQEMQEEEEAEFGRLPGMPRRFTFEQLQDATDQFREKLGEGGFGSVFKGRFGEEAIAVKRLDRSGQGKREFLAEVQTIGSIHHINLVRVIGFCAEKTHRLLVYEYMPKGSLDQWIFHRQGDDETPRLHWQTRRKIIAHIAKGLSYLHEECMKRVAHLDVKPQNILLDDNFDAKLSDFGLCKLIDREKSQVVTRMRGTPGYLAPEWLTSHITEKADVYSFGVVVMEIVSGRKNLDTSRSEKSIHLITLLEENLKNDRLVDLIDMCSSSDSQAQEQEAIQMIKLAMWCLQIDCKRRPKMSEVVKVLEGTISAETDIDHNFVVTHRPSFGAPGIAGMSAPPLASEVSGPR</sequence>
<keyword evidence="18 27" id="KW-0675">Receptor</keyword>
<feature type="transmembrane region" description="Helical" evidence="24">
    <location>
        <begin position="271"/>
        <end position="295"/>
    </location>
</feature>
<feature type="chain" id="PRO_5018161726" description="non-specific serine/threonine protein kinase" evidence="25">
    <location>
        <begin position="28"/>
        <end position="649"/>
    </location>
</feature>
<dbReference type="Gene3D" id="1.10.510.10">
    <property type="entry name" value="Transferase(Phosphotransferase) domain 1"/>
    <property type="match status" value="1"/>
</dbReference>
<evidence type="ECO:0000256" key="25">
    <source>
        <dbReference type="SAM" id="SignalP"/>
    </source>
</evidence>
<keyword evidence="13 27" id="KW-0418">Kinase</keyword>
<keyword evidence="4" id="KW-0723">Serine/threonine-protein kinase</keyword>
<evidence type="ECO:0000256" key="12">
    <source>
        <dbReference type="ARBA" id="ARBA00022741"/>
    </source>
</evidence>
<evidence type="ECO:0000256" key="21">
    <source>
        <dbReference type="ARBA" id="ARBA00048679"/>
    </source>
</evidence>
<dbReference type="FunFam" id="1.10.510.10:FF:000248">
    <property type="entry name" value="S-receptor-like kinase 5"/>
    <property type="match status" value="1"/>
</dbReference>
<dbReference type="PANTHER" id="PTHR47976:SF9">
    <property type="entry name" value="OS01G0113650 PROTEIN"/>
    <property type="match status" value="1"/>
</dbReference>
<evidence type="ECO:0000256" key="3">
    <source>
        <dbReference type="ARBA" id="ARBA00012513"/>
    </source>
</evidence>
<dbReference type="CDD" id="cd09217">
    <property type="entry name" value="TLP-P"/>
    <property type="match status" value="1"/>
</dbReference>
<dbReference type="InterPro" id="IPR000719">
    <property type="entry name" value="Prot_kinase_dom"/>
</dbReference>
<dbReference type="Proteomes" id="UP000251960">
    <property type="component" value="Chromosome 4"/>
</dbReference>
<evidence type="ECO:0000256" key="11">
    <source>
        <dbReference type="ARBA" id="ARBA00022734"/>
    </source>
</evidence>
<evidence type="ECO:0000313" key="27">
    <source>
        <dbReference type="EMBL" id="PWZ27025.1"/>
    </source>
</evidence>
<dbReference type="InterPro" id="IPR017441">
    <property type="entry name" value="Protein_kinase_ATP_BS"/>
</dbReference>
<evidence type="ECO:0000259" key="26">
    <source>
        <dbReference type="PROSITE" id="PS50011"/>
    </source>
</evidence>
<evidence type="ECO:0000256" key="6">
    <source>
        <dbReference type="ARBA" id="ARBA00022553"/>
    </source>
</evidence>
<accession>A0A3L6F1N8</accession>
<dbReference type="InterPro" id="IPR008271">
    <property type="entry name" value="Ser/Thr_kinase_AS"/>
</dbReference>
<dbReference type="PROSITE" id="PS51367">
    <property type="entry name" value="THAUMATIN_2"/>
    <property type="match status" value="1"/>
</dbReference>
<dbReference type="CDD" id="cd14066">
    <property type="entry name" value="STKc_IRAK"/>
    <property type="match status" value="1"/>
</dbReference>
<dbReference type="FunFam" id="3.30.200.20:FF:000178">
    <property type="entry name" value="serine/threonine-protein kinase PBS1-like"/>
    <property type="match status" value="1"/>
</dbReference>
<evidence type="ECO:0000256" key="4">
    <source>
        <dbReference type="ARBA" id="ARBA00022527"/>
    </source>
</evidence>
<dbReference type="ExpressionAtlas" id="A0A3L6F1N8">
    <property type="expression patterns" value="baseline and differential"/>
</dbReference>
<comment type="similarity">
    <text evidence="2">Belongs to the thaumatin family.</text>
</comment>
<evidence type="ECO:0000256" key="20">
    <source>
        <dbReference type="ARBA" id="ARBA00047899"/>
    </source>
</evidence>
<dbReference type="Gene3D" id="3.30.200.20">
    <property type="entry name" value="Phosphorylase Kinase, domain 1"/>
    <property type="match status" value="1"/>
</dbReference>
<comment type="caution">
    <text evidence="27">The sequence shown here is derived from an EMBL/GenBank/DDBJ whole genome shotgun (WGS) entry which is preliminary data.</text>
</comment>
<dbReference type="EC" id="2.7.11.1" evidence="3"/>
<dbReference type="PROSITE" id="PS00108">
    <property type="entry name" value="PROTEIN_KINASE_ST"/>
    <property type="match status" value="1"/>
</dbReference>
<keyword evidence="15 24" id="KW-1133">Transmembrane helix</keyword>
<evidence type="ECO:0000256" key="9">
    <source>
        <dbReference type="ARBA" id="ARBA00022692"/>
    </source>
</evidence>
<feature type="binding site" evidence="22">
    <location>
        <position position="361"/>
    </location>
    <ligand>
        <name>ATP</name>
        <dbReference type="ChEBI" id="CHEBI:30616"/>
    </ligand>
</feature>
<proteinExistence type="inferred from homology"/>
<evidence type="ECO:0000256" key="16">
    <source>
        <dbReference type="ARBA" id="ARBA00023136"/>
    </source>
</evidence>
<dbReference type="Pfam" id="PF00314">
    <property type="entry name" value="Thaumatin"/>
    <property type="match status" value="1"/>
</dbReference>
<keyword evidence="6" id="KW-0597">Phosphoprotein</keyword>
<dbReference type="InterPro" id="IPR037176">
    <property type="entry name" value="Osmotin/thaumatin-like_sf"/>
</dbReference>
<evidence type="ECO:0000256" key="19">
    <source>
        <dbReference type="ARBA" id="ARBA00023180"/>
    </source>
</evidence>